<protein>
    <submittedName>
        <fullName evidence="1">Uncharacterized protein</fullName>
    </submittedName>
</protein>
<comment type="caution">
    <text evidence="1">The sequence shown here is derived from an EMBL/GenBank/DDBJ whole genome shotgun (WGS) entry which is preliminary data.</text>
</comment>
<keyword evidence="2" id="KW-1185">Reference proteome</keyword>
<dbReference type="RefSeq" id="WP_209750222.1">
    <property type="nucleotide sequence ID" value="NZ_JBHSMH010000008.1"/>
</dbReference>
<dbReference type="Proteomes" id="UP001596105">
    <property type="component" value="Unassembled WGS sequence"/>
</dbReference>
<gene>
    <name evidence="1" type="ORF">ACFPPD_05870</name>
</gene>
<reference evidence="2" key="1">
    <citation type="journal article" date="2019" name="Int. J. Syst. Evol. Microbiol.">
        <title>The Global Catalogue of Microorganisms (GCM) 10K type strain sequencing project: providing services to taxonomists for standard genome sequencing and annotation.</title>
        <authorList>
            <consortium name="The Broad Institute Genomics Platform"/>
            <consortium name="The Broad Institute Genome Sequencing Center for Infectious Disease"/>
            <person name="Wu L."/>
            <person name="Ma J."/>
        </authorList>
    </citation>
    <scope>NUCLEOTIDE SEQUENCE [LARGE SCALE GENOMIC DNA]</scope>
    <source>
        <strain evidence="2">CCUG 57113</strain>
    </source>
</reference>
<name>A0ABW0LQS0_9BACL</name>
<sequence length="172" mass="19321">MEAVFGLQVVEKVLIYGCSIAFLPICHFRLAVSAPTAKQPANMQVVWLVYSNVRRQPANMQVVNYFLVRNAPFRLDKMYFYRLSSRFDKITLNKLYFCSLSEGMRSAGNSESQGIRNMSNGTRLFGNNKARGFLDDLKAGDRRMEAVFGLLSASCNFFGVVAGKRLPGKMPP</sequence>
<dbReference type="EMBL" id="JBHSMH010000008">
    <property type="protein sequence ID" value="MFC5468240.1"/>
    <property type="molecule type" value="Genomic_DNA"/>
</dbReference>
<evidence type="ECO:0000313" key="2">
    <source>
        <dbReference type="Proteomes" id="UP001596105"/>
    </source>
</evidence>
<evidence type="ECO:0000313" key="1">
    <source>
        <dbReference type="EMBL" id="MFC5468240.1"/>
    </source>
</evidence>
<organism evidence="1 2">
    <name type="scientific">Cohnella suwonensis</name>
    <dbReference type="NCBI Taxonomy" id="696072"/>
    <lineage>
        <taxon>Bacteria</taxon>
        <taxon>Bacillati</taxon>
        <taxon>Bacillota</taxon>
        <taxon>Bacilli</taxon>
        <taxon>Bacillales</taxon>
        <taxon>Paenibacillaceae</taxon>
        <taxon>Cohnella</taxon>
    </lineage>
</organism>
<proteinExistence type="predicted"/>
<accession>A0ABW0LQS0</accession>